<dbReference type="SUPFAM" id="SSF51338">
    <property type="entry name" value="Composite domain of metallo-dependent hydrolases"/>
    <property type="match status" value="1"/>
</dbReference>
<proteinExistence type="inferred from homology"/>
<comment type="similarity">
    <text evidence="2">Belongs to the metallo-dependent hydrolases superfamily. Hydantoinase/dihydropyrimidinase family.</text>
</comment>
<dbReference type="InterPro" id="IPR011059">
    <property type="entry name" value="Metal-dep_hydrolase_composite"/>
</dbReference>
<dbReference type="Gene3D" id="2.30.40.10">
    <property type="entry name" value="Urease, subunit C, domain 1"/>
    <property type="match status" value="1"/>
</dbReference>
<evidence type="ECO:0000259" key="5">
    <source>
        <dbReference type="Pfam" id="PF01979"/>
    </source>
</evidence>
<feature type="domain" description="Amidohydrolase-related" evidence="5">
    <location>
        <begin position="56"/>
        <end position="437"/>
    </location>
</feature>
<dbReference type="PANTHER" id="PTHR11647:SF1">
    <property type="entry name" value="COLLAPSIN RESPONSE MEDIATOR PROTEIN"/>
    <property type="match status" value="1"/>
</dbReference>
<gene>
    <name evidence="6" type="ORF">TPC1_12142</name>
</gene>
<dbReference type="InterPro" id="IPR032466">
    <property type="entry name" value="Metal_Hydrolase"/>
</dbReference>
<evidence type="ECO:0000256" key="2">
    <source>
        <dbReference type="ARBA" id="ARBA00008829"/>
    </source>
</evidence>
<dbReference type="Gene3D" id="3.20.20.140">
    <property type="entry name" value="Metal-dependent hydrolases"/>
    <property type="match status" value="1"/>
</dbReference>
<sequence>MKSILLKNCYCFHYDPEPITSHCNISLVNGKIAGFPKQPNEKDFDQVVDCTGLEAFPGGIDQHVHLSFDFGKAQSCDNFYTGGKAAIAGGTTSVIDFAFLKQDQTALEALQPRIQTAIEQKCPVDFAFHLCVTSADQLEQIDQGSKIEESFKIFMTYKGFAVDSATDLFTVLQRIAQNKKIAMIHCETDQVIAKRVPTAKHISEMPLVRPEWNEIEATARILTLAELCNCSVHIAHVSLADQVELIKVYQQRYNSQQISMEITGHHFVLNNRMYSDYHLKEQLVMSPPLQSENNVDRIRANLKDLDMTCSDHCPFTVQQRNGSFMAGTFDKFEDRAFYQQPHGTNGIQVRFIATYDCLKQFGGSLEEITKRTSQNAADRFNLVGKGRLAVGYDADVVILNPHSETKFCKEMMVENCDTTLFEGKMFRGHIEKVFAKGVEYGQGLPIGKYMRELK</sequence>
<protein>
    <recommendedName>
        <fullName evidence="4">dihydropyrimidinase</fullName>
        <ecNumber evidence="4">3.5.2.2</ecNumber>
    </recommendedName>
</protein>
<dbReference type="Pfam" id="PF01979">
    <property type="entry name" value="Amidohydro_1"/>
    <property type="match status" value="1"/>
</dbReference>
<evidence type="ECO:0000256" key="1">
    <source>
        <dbReference type="ARBA" id="ARBA00001947"/>
    </source>
</evidence>
<name>A0A146KFP3_9EUKA</name>
<dbReference type="InterPro" id="IPR006680">
    <property type="entry name" value="Amidohydro-rel"/>
</dbReference>
<evidence type="ECO:0000313" key="6">
    <source>
        <dbReference type="EMBL" id="JAP94998.1"/>
    </source>
</evidence>
<dbReference type="AlphaFoldDB" id="A0A146KFP3"/>
<dbReference type="GO" id="GO:0005829">
    <property type="term" value="C:cytosol"/>
    <property type="evidence" value="ECO:0007669"/>
    <property type="project" value="TreeGrafter"/>
</dbReference>
<dbReference type="EC" id="3.5.2.2" evidence="4"/>
<organism evidence="6">
    <name type="scientific">Trepomonas sp. PC1</name>
    <dbReference type="NCBI Taxonomy" id="1076344"/>
    <lineage>
        <taxon>Eukaryota</taxon>
        <taxon>Metamonada</taxon>
        <taxon>Diplomonadida</taxon>
        <taxon>Hexamitidae</taxon>
        <taxon>Hexamitinae</taxon>
        <taxon>Trepomonas</taxon>
    </lineage>
</organism>
<accession>A0A146KFP3</accession>
<evidence type="ECO:0000256" key="3">
    <source>
        <dbReference type="ARBA" id="ARBA00036696"/>
    </source>
</evidence>
<dbReference type="GO" id="GO:0004157">
    <property type="term" value="F:dihydropyrimidinase activity"/>
    <property type="evidence" value="ECO:0007669"/>
    <property type="project" value="UniProtKB-EC"/>
</dbReference>
<evidence type="ECO:0000256" key="4">
    <source>
        <dbReference type="ARBA" id="ARBA00039113"/>
    </source>
</evidence>
<dbReference type="SUPFAM" id="SSF51556">
    <property type="entry name" value="Metallo-dependent hydrolases"/>
    <property type="match status" value="1"/>
</dbReference>
<reference evidence="6" key="1">
    <citation type="submission" date="2015-07" db="EMBL/GenBank/DDBJ databases">
        <title>Adaptation to a free-living lifestyle via gene acquisitions in the diplomonad Trepomonas sp. PC1.</title>
        <authorList>
            <person name="Xu F."/>
            <person name="Jerlstrom-Hultqvist J."/>
            <person name="Kolisko M."/>
            <person name="Simpson A.G.B."/>
            <person name="Roger A.J."/>
            <person name="Svard S.G."/>
            <person name="Andersson J.O."/>
        </authorList>
    </citation>
    <scope>NUCLEOTIDE SEQUENCE</scope>
    <source>
        <strain evidence="6">PC1</strain>
    </source>
</reference>
<dbReference type="InterPro" id="IPR050378">
    <property type="entry name" value="Metallo-dep_Hydrolases_sf"/>
</dbReference>
<comment type="cofactor">
    <cofactor evidence="1">
        <name>Zn(2+)</name>
        <dbReference type="ChEBI" id="CHEBI:29105"/>
    </cofactor>
</comment>
<dbReference type="PANTHER" id="PTHR11647">
    <property type="entry name" value="HYDRANTOINASE/DIHYDROPYRIMIDINASE FAMILY MEMBER"/>
    <property type="match status" value="1"/>
</dbReference>
<dbReference type="EMBL" id="GDID01001608">
    <property type="protein sequence ID" value="JAP94998.1"/>
    <property type="molecule type" value="Transcribed_RNA"/>
</dbReference>
<dbReference type="FunFam" id="3.20.20.140:FF:000174">
    <property type="entry name" value="Dihydropyrimidinase-related protein 2"/>
    <property type="match status" value="1"/>
</dbReference>
<comment type="catalytic activity">
    <reaction evidence="3">
        <text>5,6-dihydrouracil + H2O = 3-(carbamoylamino)propanoate + H(+)</text>
        <dbReference type="Rhea" id="RHEA:16121"/>
        <dbReference type="ChEBI" id="CHEBI:11892"/>
        <dbReference type="ChEBI" id="CHEBI:15377"/>
        <dbReference type="ChEBI" id="CHEBI:15378"/>
        <dbReference type="ChEBI" id="CHEBI:15901"/>
        <dbReference type="EC" id="3.5.2.2"/>
    </reaction>
</comment>